<dbReference type="SUPFAM" id="SSF47336">
    <property type="entry name" value="ACP-like"/>
    <property type="match status" value="1"/>
</dbReference>
<reference evidence="3" key="1">
    <citation type="journal article" date="2019" name="Int. J. Syst. Evol. Microbiol.">
        <title>The Global Catalogue of Microorganisms (GCM) 10K type strain sequencing project: providing services to taxonomists for standard genome sequencing and annotation.</title>
        <authorList>
            <consortium name="The Broad Institute Genomics Platform"/>
            <consortium name="The Broad Institute Genome Sequencing Center for Infectious Disease"/>
            <person name="Wu L."/>
            <person name="Ma J."/>
        </authorList>
    </citation>
    <scope>NUCLEOTIDE SEQUENCE [LARGE SCALE GENOMIC DNA]</scope>
    <source>
        <strain evidence="3">KCTC 3950</strain>
    </source>
</reference>
<keyword evidence="3" id="KW-1185">Reference proteome</keyword>
<comment type="caution">
    <text evidence="2">The sequence shown here is derived from an EMBL/GenBank/DDBJ whole genome shotgun (WGS) entry which is preliminary data.</text>
</comment>
<dbReference type="Pfam" id="PF00550">
    <property type="entry name" value="PP-binding"/>
    <property type="match status" value="1"/>
</dbReference>
<dbReference type="RefSeq" id="WP_377605994.1">
    <property type="nucleotide sequence ID" value="NZ_JBHUME010000013.1"/>
</dbReference>
<dbReference type="InterPro" id="IPR036736">
    <property type="entry name" value="ACP-like_sf"/>
</dbReference>
<organism evidence="2 3">
    <name type="scientific">Paenibacillus gansuensis</name>
    <dbReference type="NCBI Taxonomy" id="306542"/>
    <lineage>
        <taxon>Bacteria</taxon>
        <taxon>Bacillati</taxon>
        <taxon>Bacillota</taxon>
        <taxon>Bacilli</taxon>
        <taxon>Bacillales</taxon>
        <taxon>Paenibacillaceae</taxon>
        <taxon>Paenibacillus</taxon>
    </lineage>
</organism>
<evidence type="ECO:0000313" key="2">
    <source>
        <dbReference type="EMBL" id="MFD2614765.1"/>
    </source>
</evidence>
<proteinExistence type="predicted"/>
<dbReference type="InterPro" id="IPR009081">
    <property type="entry name" value="PP-bd_ACP"/>
</dbReference>
<sequence length="87" mass="10125">MHTIEIAVLEIINEIKGKEIANKIDPTEDFVSKYMLDSFDVVELLVQIEDKFKIEMFEEAYTESAFESFSAFINLIESEINKKKKNT</sequence>
<dbReference type="Gene3D" id="1.10.1200.10">
    <property type="entry name" value="ACP-like"/>
    <property type="match status" value="1"/>
</dbReference>
<dbReference type="EMBL" id="JBHUME010000013">
    <property type="protein sequence ID" value="MFD2614765.1"/>
    <property type="molecule type" value="Genomic_DNA"/>
</dbReference>
<name>A0ABW5PJR4_9BACL</name>
<accession>A0ABW5PJR4</accession>
<protein>
    <submittedName>
        <fullName evidence="2">Acyl carrier protein</fullName>
    </submittedName>
</protein>
<evidence type="ECO:0000259" key="1">
    <source>
        <dbReference type="PROSITE" id="PS50075"/>
    </source>
</evidence>
<dbReference type="PROSITE" id="PS50075">
    <property type="entry name" value="CARRIER"/>
    <property type="match status" value="1"/>
</dbReference>
<dbReference type="Proteomes" id="UP001597541">
    <property type="component" value="Unassembled WGS sequence"/>
</dbReference>
<gene>
    <name evidence="2" type="ORF">ACFSUF_20330</name>
</gene>
<evidence type="ECO:0000313" key="3">
    <source>
        <dbReference type="Proteomes" id="UP001597541"/>
    </source>
</evidence>
<feature type="domain" description="Carrier" evidence="1">
    <location>
        <begin position="2"/>
        <end position="80"/>
    </location>
</feature>